<keyword evidence="1" id="KW-0732">Signal</keyword>
<dbReference type="Proteomes" id="UP001465976">
    <property type="component" value="Unassembled WGS sequence"/>
</dbReference>
<evidence type="ECO:0000256" key="1">
    <source>
        <dbReference type="SAM" id="SignalP"/>
    </source>
</evidence>
<feature type="non-terminal residue" evidence="3">
    <location>
        <position position="440"/>
    </location>
</feature>
<feature type="domain" description="DUF7223" evidence="2">
    <location>
        <begin position="356"/>
        <end position="424"/>
    </location>
</feature>
<feature type="chain" id="PRO_5046734590" description="DUF7223 domain-containing protein" evidence="1">
    <location>
        <begin position="23"/>
        <end position="440"/>
    </location>
</feature>
<keyword evidence="4" id="KW-1185">Reference proteome</keyword>
<dbReference type="Gene3D" id="1.20.120.20">
    <property type="entry name" value="Apolipoprotein"/>
    <property type="match status" value="1"/>
</dbReference>
<evidence type="ECO:0000313" key="4">
    <source>
        <dbReference type="Proteomes" id="UP001465976"/>
    </source>
</evidence>
<dbReference type="PANTHER" id="PTHR47372:SF11">
    <property type="entry name" value="RE19971P"/>
    <property type="match status" value="1"/>
</dbReference>
<proteinExistence type="predicted"/>
<sequence>MISNLSFRFLALLPFVVQVVRAENDWKTPCLDGVCQYSVTGASSGTVKIWGSPDAITDITSAANWEILDCSPDKMAQDIRLVCNGDDETDAGCSHLYQNIGAEGKIVRLPESCGQSAFARVSRAWVSEDQSVPAHIAKRLVRRDGKPPVVKALALDTDFSAVDWKKAGQVNIAIQGANFAGMDVKGNMVTTGSIRRRNGRLSRRDTNEFIGGVIEGIKDKVEETAGKVEDKAGEVKDKVEETADKAKDKAGEVVDKTKEAADKAKDKAGEVADKAKDKAGEVAKKVNDVNVNKTIDLPPISLTKNFNLLNKRLDCPTVGAGVNIDINSAGTAQISLGVAAIGTLVPPKFDDFQLLSGLTADIDGSLDMTGDVSGVLDSGKIKIFEAGIPGLTIPGIIAIGPTLAINAQARADLDINMDMTVGFNYKVNKAQLFFPPKNNT</sequence>
<accession>A0ABR3FU86</accession>
<feature type="signal peptide" evidence="1">
    <location>
        <begin position="1"/>
        <end position="22"/>
    </location>
</feature>
<dbReference type="Pfam" id="PF23865">
    <property type="entry name" value="DUF7223"/>
    <property type="match status" value="1"/>
</dbReference>
<evidence type="ECO:0000259" key="2">
    <source>
        <dbReference type="Pfam" id="PF23865"/>
    </source>
</evidence>
<reference evidence="3 4" key="1">
    <citation type="submission" date="2024-02" db="EMBL/GenBank/DDBJ databases">
        <title>A draft genome for the cacao thread blight pathogen Marasmius crinis-equi.</title>
        <authorList>
            <person name="Cohen S.P."/>
            <person name="Baruah I.K."/>
            <person name="Amoako-Attah I."/>
            <person name="Bukari Y."/>
            <person name="Meinhardt L.W."/>
            <person name="Bailey B.A."/>
        </authorList>
    </citation>
    <scope>NUCLEOTIDE SEQUENCE [LARGE SCALE GENOMIC DNA]</scope>
    <source>
        <strain evidence="3 4">GH-76</strain>
    </source>
</reference>
<organism evidence="3 4">
    <name type="scientific">Marasmius crinis-equi</name>
    <dbReference type="NCBI Taxonomy" id="585013"/>
    <lineage>
        <taxon>Eukaryota</taxon>
        <taxon>Fungi</taxon>
        <taxon>Dikarya</taxon>
        <taxon>Basidiomycota</taxon>
        <taxon>Agaricomycotina</taxon>
        <taxon>Agaricomycetes</taxon>
        <taxon>Agaricomycetidae</taxon>
        <taxon>Agaricales</taxon>
        <taxon>Marasmiineae</taxon>
        <taxon>Marasmiaceae</taxon>
        <taxon>Marasmius</taxon>
    </lineage>
</organism>
<name>A0ABR3FU86_9AGAR</name>
<comment type="caution">
    <text evidence="3">The sequence shown here is derived from an EMBL/GenBank/DDBJ whole genome shotgun (WGS) entry which is preliminary data.</text>
</comment>
<dbReference type="InterPro" id="IPR055647">
    <property type="entry name" value="DUF7223"/>
</dbReference>
<dbReference type="EMBL" id="JBAHYK010000072">
    <property type="protein sequence ID" value="KAL0579066.1"/>
    <property type="molecule type" value="Genomic_DNA"/>
</dbReference>
<evidence type="ECO:0000313" key="3">
    <source>
        <dbReference type="EMBL" id="KAL0579066.1"/>
    </source>
</evidence>
<gene>
    <name evidence="3" type="ORF">V5O48_002908</name>
</gene>
<dbReference type="PANTHER" id="PTHR47372">
    <property type="entry name" value="DAUER UP-REGULATED-RELATED"/>
    <property type="match status" value="1"/>
</dbReference>
<protein>
    <recommendedName>
        <fullName evidence="2">DUF7223 domain-containing protein</fullName>
    </recommendedName>
</protein>